<accession>A0ABU3SDG6</accession>
<feature type="modified residue" description="4-aspartylphosphate" evidence="4">
    <location>
        <position position="836"/>
    </location>
</feature>
<dbReference type="CDD" id="cd00156">
    <property type="entry name" value="REC"/>
    <property type="match status" value="1"/>
</dbReference>
<dbReference type="SUPFAM" id="SSF47384">
    <property type="entry name" value="Homodimeric domain of signal transducing histidine kinase"/>
    <property type="match status" value="1"/>
</dbReference>
<dbReference type="Gene3D" id="3.40.50.2300">
    <property type="match status" value="2"/>
</dbReference>
<keyword evidence="5" id="KW-0472">Membrane</keyword>
<dbReference type="InterPro" id="IPR001789">
    <property type="entry name" value="Sig_transdc_resp-reg_receiver"/>
</dbReference>
<proteinExistence type="predicted"/>
<keyword evidence="5" id="KW-1133">Transmembrane helix</keyword>
<dbReference type="Gene3D" id="1.10.287.130">
    <property type="match status" value="1"/>
</dbReference>
<dbReference type="SMART" id="SM00388">
    <property type="entry name" value="HisKA"/>
    <property type="match status" value="1"/>
</dbReference>
<feature type="domain" description="Histidine kinase" evidence="6">
    <location>
        <begin position="400"/>
        <end position="623"/>
    </location>
</feature>
<dbReference type="EC" id="2.7.13.3" evidence="2"/>
<dbReference type="SMART" id="SM00448">
    <property type="entry name" value="REC"/>
    <property type="match status" value="2"/>
</dbReference>
<evidence type="ECO:0000256" key="3">
    <source>
        <dbReference type="ARBA" id="ARBA00022553"/>
    </source>
</evidence>
<name>A0ABU3SDG6_9HYPH</name>
<comment type="catalytic activity">
    <reaction evidence="1">
        <text>ATP + protein L-histidine = ADP + protein N-phospho-L-histidine.</text>
        <dbReference type="EC" id="2.7.13.3"/>
    </reaction>
</comment>
<dbReference type="PROSITE" id="PS50109">
    <property type="entry name" value="HIS_KIN"/>
    <property type="match status" value="1"/>
</dbReference>
<sequence>MTASAKPSGIPARLVILSLVAVLVLPGMVFAGLLLQRFAQSENERYRQEAREVASTAASILDRYLGGWQTTLQTLATSENLRSRNFEAFYRQATLVKHFVGAEIGLRRLDGEQIVNTRFPYGSQLPNYKFDVDSEAIATRKPVVSNVFIGAMTGEPLVTMIIPLEFDGRPEFLLHISANTQRLNDVLRPVVPANWVVAVGDRRGQYVTRSEDHEAFSGKPGVPAFLEKAVGPSGNFEGQSAKGEQVLVGYDRSDLADWLVAASIQQSVIRQPLNTALQSLIAFGLAALLVASLIALWLWGLIGRPLAILTKASGQLGRLAGPIAAPTRLREFAALRDALSTASEQIHSDSAALEERVAARTRELEETNARLAAEIEQRSRIETMLVQAQKMEAIGNLTGGVAHDFNNLLQVVGGNLQLLAREVPGNDKAQARIEKAMAGVARGSHLASQLLAFGRRQPLEPKVVNIGRLIRGMDDLLRRTLGEAVEIETVIAGGLWNTLVDPANLENAILNLAINSRDAMGGSGRLTVEAGNAFLDDAYAAAYADVTAGQYVQIAVSDTGTGMSREVIEQVFEPFFSTKPEGKGTGLGLSMVYGFVKQSGGHVKVYSEPGQGTTMRLYLPRSMEAEDIPAEVDTGPVVGGNETVLVVEDDDAVRDTVIGLLDGLGYRVLKAPDAQSALVVVESGVAIDLLFTDVVMPGSLKSAELARKAKERLPQLSVLFTSGYTENSIVHGGRLDAGVNLLSKPYTRDALARKIRQVLARDGKMPKPAAEQPEDQAAPAPQRTIYTVLVCEDEALIRLDTVDLLQELGHIAVEAENGMQALELLSNGTIDILLTDIGLPDLRGDELARRARQMRPEQPVVFVTGHSEVPGFEDAPRTVILKKPYAFEALERAIAGVMAKEAAES</sequence>
<keyword evidence="9" id="KW-1185">Reference proteome</keyword>
<feature type="domain" description="Response regulatory" evidence="7">
    <location>
        <begin position="787"/>
        <end position="898"/>
    </location>
</feature>
<feature type="domain" description="Response regulatory" evidence="7">
    <location>
        <begin position="643"/>
        <end position="759"/>
    </location>
</feature>
<evidence type="ECO:0000313" key="8">
    <source>
        <dbReference type="EMBL" id="MDU0342830.1"/>
    </source>
</evidence>
<evidence type="ECO:0000259" key="7">
    <source>
        <dbReference type="PROSITE" id="PS50110"/>
    </source>
</evidence>
<reference evidence="8 9" key="1">
    <citation type="submission" date="2023-09" db="EMBL/GenBank/DDBJ databases">
        <title>Whole genome shotgun sequencing (WGS) of Bosea sp. ZW T0_25, isolated from stored onions (Allium cepa).</title>
        <authorList>
            <person name="Stoll D.A."/>
            <person name="Huch M."/>
        </authorList>
    </citation>
    <scope>NUCLEOTIDE SEQUENCE [LARGE SCALE GENOMIC DNA]</scope>
    <source>
        <strain evidence="8 9">ZW T0_25</strain>
    </source>
</reference>
<dbReference type="Proteomes" id="UP001254257">
    <property type="component" value="Unassembled WGS sequence"/>
</dbReference>
<dbReference type="InterPro" id="IPR003661">
    <property type="entry name" value="HisK_dim/P_dom"/>
</dbReference>
<evidence type="ECO:0000256" key="2">
    <source>
        <dbReference type="ARBA" id="ARBA00012438"/>
    </source>
</evidence>
<evidence type="ECO:0000313" key="9">
    <source>
        <dbReference type="Proteomes" id="UP001254257"/>
    </source>
</evidence>
<dbReference type="Pfam" id="PF02518">
    <property type="entry name" value="HATPase_c"/>
    <property type="match status" value="1"/>
</dbReference>
<dbReference type="Pfam" id="PF00072">
    <property type="entry name" value="Response_reg"/>
    <property type="match status" value="2"/>
</dbReference>
<dbReference type="InterPro" id="IPR003594">
    <property type="entry name" value="HATPase_dom"/>
</dbReference>
<dbReference type="InterPro" id="IPR005467">
    <property type="entry name" value="His_kinase_dom"/>
</dbReference>
<dbReference type="CDD" id="cd18774">
    <property type="entry name" value="PDC2_HK_sensor"/>
    <property type="match status" value="1"/>
</dbReference>
<dbReference type="RefSeq" id="WP_316020590.1">
    <property type="nucleotide sequence ID" value="NZ_JAWDID010000050.1"/>
</dbReference>
<keyword evidence="5" id="KW-0812">Transmembrane</keyword>
<dbReference type="Gene3D" id="3.30.565.10">
    <property type="entry name" value="Histidine kinase-like ATPase, C-terminal domain"/>
    <property type="match status" value="1"/>
</dbReference>
<feature type="transmembrane region" description="Helical" evidence="5">
    <location>
        <begin position="280"/>
        <end position="302"/>
    </location>
</feature>
<evidence type="ECO:0000259" key="6">
    <source>
        <dbReference type="PROSITE" id="PS50109"/>
    </source>
</evidence>
<dbReference type="SUPFAM" id="SSF52172">
    <property type="entry name" value="CheY-like"/>
    <property type="match status" value="2"/>
</dbReference>
<gene>
    <name evidence="8" type="ORF">RKE40_23285</name>
</gene>
<dbReference type="PANTHER" id="PTHR43065:SF49">
    <property type="entry name" value="HISTIDINE KINASE"/>
    <property type="match status" value="1"/>
</dbReference>
<dbReference type="InterPro" id="IPR004358">
    <property type="entry name" value="Sig_transdc_His_kin-like_C"/>
</dbReference>
<dbReference type="InterPro" id="IPR036890">
    <property type="entry name" value="HATPase_C_sf"/>
</dbReference>
<evidence type="ECO:0000256" key="4">
    <source>
        <dbReference type="PROSITE-ProRule" id="PRU00169"/>
    </source>
</evidence>
<protein>
    <recommendedName>
        <fullName evidence="2">histidine kinase</fullName>
        <ecNumber evidence="2">2.7.13.3</ecNumber>
    </recommendedName>
</protein>
<dbReference type="PRINTS" id="PR00344">
    <property type="entry name" value="BCTRLSENSOR"/>
</dbReference>
<dbReference type="SMART" id="SM00387">
    <property type="entry name" value="HATPase_c"/>
    <property type="match status" value="1"/>
</dbReference>
<organism evidence="8 9">
    <name type="scientific">Bosea rubneri</name>
    <dbReference type="NCBI Taxonomy" id="3075434"/>
    <lineage>
        <taxon>Bacteria</taxon>
        <taxon>Pseudomonadati</taxon>
        <taxon>Pseudomonadota</taxon>
        <taxon>Alphaproteobacteria</taxon>
        <taxon>Hyphomicrobiales</taxon>
        <taxon>Boseaceae</taxon>
        <taxon>Bosea</taxon>
    </lineage>
</organism>
<dbReference type="InterPro" id="IPR036097">
    <property type="entry name" value="HisK_dim/P_sf"/>
</dbReference>
<feature type="modified residue" description="4-aspartylphosphate" evidence="4">
    <location>
        <position position="693"/>
    </location>
</feature>
<evidence type="ECO:0000256" key="1">
    <source>
        <dbReference type="ARBA" id="ARBA00000085"/>
    </source>
</evidence>
<dbReference type="CDD" id="cd18161">
    <property type="entry name" value="REC_hyHK_blue-like"/>
    <property type="match status" value="1"/>
</dbReference>
<dbReference type="PROSITE" id="PS50110">
    <property type="entry name" value="RESPONSE_REGULATORY"/>
    <property type="match status" value="2"/>
</dbReference>
<dbReference type="CDD" id="cd00082">
    <property type="entry name" value="HisKA"/>
    <property type="match status" value="1"/>
</dbReference>
<feature type="transmembrane region" description="Helical" evidence="5">
    <location>
        <begin position="12"/>
        <end position="35"/>
    </location>
</feature>
<keyword evidence="3 4" id="KW-0597">Phosphoprotein</keyword>
<dbReference type="InterPro" id="IPR011006">
    <property type="entry name" value="CheY-like_superfamily"/>
</dbReference>
<dbReference type="PANTHER" id="PTHR43065">
    <property type="entry name" value="SENSOR HISTIDINE KINASE"/>
    <property type="match status" value="1"/>
</dbReference>
<evidence type="ECO:0000256" key="5">
    <source>
        <dbReference type="SAM" id="Phobius"/>
    </source>
</evidence>
<dbReference type="EMBL" id="JAWDID010000050">
    <property type="protein sequence ID" value="MDU0342830.1"/>
    <property type="molecule type" value="Genomic_DNA"/>
</dbReference>
<dbReference type="SUPFAM" id="SSF55874">
    <property type="entry name" value="ATPase domain of HSP90 chaperone/DNA topoisomerase II/histidine kinase"/>
    <property type="match status" value="1"/>
</dbReference>
<comment type="caution">
    <text evidence="8">The sequence shown here is derived from an EMBL/GenBank/DDBJ whole genome shotgun (WGS) entry which is preliminary data.</text>
</comment>